<dbReference type="EMBL" id="FNTL01000004">
    <property type="protein sequence ID" value="SED27666.1"/>
    <property type="molecule type" value="Genomic_DNA"/>
</dbReference>
<dbReference type="Proteomes" id="UP000183407">
    <property type="component" value="Unassembled WGS sequence"/>
</dbReference>
<dbReference type="GO" id="GO:0016301">
    <property type="term" value="F:kinase activity"/>
    <property type="evidence" value="ECO:0007669"/>
    <property type="project" value="UniProtKB-KW"/>
</dbReference>
<accession>A0A1H4ZBQ9</accession>
<dbReference type="RefSeq" id="WP_073358337.1">
    <property type="nucleotide sequence ID" value="NZ_FNTL01000004.1"/>
</dbReference>
<name>A0A1H4ZBQ9_RHOJO</name>
<feature type="region of interest" description="Disordered" evidence="1">
    <location>
        <begin position="73"/>
        <end position="97"/>
    </location>
</feature>
<organism evidence="2 3">
    <name type="scientific">Rhodococcus jostii</name>
    <dbReference type="NCBI Taxonomy" id="132919"/>
    <lineage>
        <taxon>Bacteria</taxon>
        <taxon>Bacillati</taxon>
        <taxon>Actinomycetota</taxon>
        <taxon>Actinomycetes</taxon>
        <taxon>Mycobacteriales</taxon>
        <taxon>Nocardiaceae</taxon>
        <taxon>Rhodococcus</taxon>
    </lineage>
</organism>
<evidence type="ECO:0000313" key="2">
    <source>
        <dbReference type="EMBL" id="SED27666.1"/>
    </source>
</evidence>
<proteinExistence type="predicted"/>
<keyword evidence="2" id="KW-0808">Transferase</keyword>
<evidence type="ECO:0000256" key="1">
    <source>
        <dbReference type="SAM" id="MobiDB-lite"/>
    </source>
</evidence>
<evidence type="ECO:0000313" key="3">
    <source>
        <dbReference type="Proteomes" id="UP000183407"/>
    </source>
</evidence>
<reference evidence="3" key="1">
    <citation type="submission" date="2016-10" db="EMBL/GenBank/DDBJ databases">
        <authorList>
            <person name="Varghese N."/>
        </authorList>
    </citation>
    <scope>NUCLEOTIDE SEQUENCE [LARGE SCALE GENOMIC DNA]</scope>
    <source>
        <strain evidence="3">DSM 44719</strain>
    </source>
</reference>
<gene>
    <name evidence="2" type="ORF">SAMN04490220_4041</name>
</gene>
<sequence length="230" mass="24360">MLDESRELGSEIALVDVMIAIYVIGSRVKHLTGDTASATALLTQGGDIAQTMSLPRLAARVDDERVRQALTSDLPEGFDVREQGQPPPATAPRTAQANGIATITARTKEASAIRLFLADHTNAQAEVTGSRARALVQATTAQGRPRALVQANVLLTACLAAAGRMPEAEQVLAPAAATCSRLHLPRLLLDASPPVRSVAASLRDAQRGGRWRAQWPTIAPEFLDTVAHPV</sequence>
<dbReference type="AlphaFoldDB" id="A0A1H4ZBQ9"/>
<protein>
    <submittedName>
        <fullName evidence="2">Serine/threonine-protein kinase PknK</fullName>
    </submittedName>
</protein>
<keyword evidence="2" id="KW-0418">Kinase</keyword>